<protein>
    <submittedName>
        <fullName evidence="2">Transcriptional regulator</fullName>
    </submittedName>
</protein>
<dbReference type="RefSeq" id="WP_224036117.1">
    <property type="nucleotide sequence ID" value="NZ_AP024849.1"/>
</dbReference>
<dbReference type="InterPro" id="IPR000281">
    <property type="entry name" value="HTH_RpiR"/>
</dbReference>
<dbReference type="SUPFAM" id="SSF53697">
    <property type="entry name" value="SIS domain"/>
    <property type="match status" value="1"/>
</dbReference>
<evidence type="ECO:0000313" key="2">
    <source>
        <dbReference type="EMBL" id="BCZ44441.1"/>
    </source>
</evidence>
<evidence type="ECO:0000259" key="1">
    <source>
        <dbReference type="PROSITE" id="PS51071"/>
    </source>
</evidence>
<dbReference type="PANTHER" id="PTHR30514">
    <property type="entry name" value="GLUCOKINASE"/>
    <property type="match status" value="1"/>
</dbReference>
<accession>A0ABM7SYA0</accession>
<dbReference type="PROSITE" id="PS51071">
    <property type="entry name" value="HTH_RPIR"/>
    <property type="match status" value="1"/>
</dbReference>
<dbReference type="PANTHER" id="PTHR30514:SF10">
    <property type="entry name" value="MURR_RPIR FAMILY TRANSCRIPTIONAL REGULATOR"/>
    <property type="match status" value="1"/>
</dbReference>
<dbReference type="EMBL" id="AP024849">
    <property type="protein sequence ID" value="BCZ44441.1"/>
    <property type="molecule type" value="Genomic_DNA"/>
</dbReference>
<feature type="domain" description="HTH rpiR-type" evidence="1">
    <location>
        <begin position="1"/>
        <end position="76"/>
    </location>
</feature>
<organism evidence="2 3">
    <name type="scientific">Clostridium gelidum</name>
    <dbReference type="NCBI Taxonomy" id="704125"/>
    <lineage>
        <taxon>Bacteria</taxon>
        <taxon>Bacillati</taxon>
        <taxon>Bacillota</taxon>
        <taxon>Clostridia</taxon>
        <taxon>Eubacteriales</taxon>
        <taxon>Clostridiaceae</taxon>
        <taxon>Clostridium</taxon>
    </lineage>
</organism>
<dbReference type="Gene3D" id="3.40.50.10490">
    <property type="entry name" value="Glucose-6-phosphate isomerase like protein, domain 1"/>
    <property type="match status" value="1"/>
</dbReference>
<dbReference type="InterPro" id="IPR009057">
    <property type="entry name" value="Homeodomain-like_sf"/>
</dbReference>
<keyword evidence="3" id="KW-1185">Reference proteome</keyword>
<dbReference type="CDD" id="cd05013">
    <property type="entry name" value="SIS_RpiR"/>
    <property type="match status" value="1"/>
</dbReference>
<dbReference type="InterPro" id="IPR047640">
    <property type="entry name" value="RpiR-like"/>
</dbReference>
<name>A0ABM7SYA0_9CLOT</name>
<dbReference type="Gene3D" id="1.10.10.10">
    <property type="entry name" value="Winged helix-like DNA-binding domain superfamily/Winged helix DNA-binding domain"/>
    <property type="match status" value="1"/>
</dbReference>
<proteinExistence type="predicted"/>
<dbReference type="InterPro" id="IPR035472">
    <property type="entry name" value="RpiR-like_SIS"/>
</dbReference>
<evidence type="ECO:0000313" key="3">
    <source>
        <dbReference type="Proteomes" id="UP000824633"/>
    </source>
</evidence>
<sequence>MTIENTIKCCDNLTPTENQLAQYILQNKEQIKELSIQKLSEKTFVSKSAIHRFCKKIGMDGFNELKVRLVQDIIQESKDDNQIDVNFPFEPNDSQGVIAQKLLKLYEASITDTHNSIDVEELNKSVVLLHNADIIDIYTHAHNINVAENFRDKMLAIGRMVNCPKSFYDQRCMATASTKNHVAIILSYSGKATFLPLIVETLHKKGIAIILVGRVGNSVVSNYIKHHLYISNRENLRNRISQFSSHIAMQYMLDVIFSCIFKRDYKRNIDYIQEVIGIVDDRNINEQK</sequence>
<dbReference type="SUPFAM" id="SSF46689">
    <property type="entry name" value="Homeodomain-like"/>
    <property type="match status" value="1"/>
</dbReference>
<dbReference type="InterPro" id="IPR036388">
    <property type="entry name" value="WH-like_DNA-bd_sf"/>
</dbReference>
<dbReference type="InterPro" id="IPR046348">
    <property type="entry name" value="SIS_dom_sf"/>
</dbReference>
<dbReference type="Pfam" id="PF01418">
    <property type="entry name" value="HTH_6"/>
    <property type="match status" value="1"/>
</dbReference>
<gene>
    <name evidence="2" type="ORF">psyc5s11_05080</name>
</gene>
<dbReference type="Proteomes" id="UP000824633">
    <property type="component" value="Chromosome"/>
</dbReference>
<reference evidence="3" key="1">
    <citation type="submission" date="2021-07" db="EMBL/GenBank/DDBJ databases">
        <title>Complete genome sequencing of a Clostridium isolate.</title>
        <authorList>
            <person name="Ueki A."/>
            <person name="Tonouchi A."/>
        </authorList>
    </citation>
    <scope>NUCLEOTIDE SEQUENCE [LARGE SCALE GENOMIC DNA]</scope>
    <source>
        <strain evidence="3">C5S11</strain>
    </source>
</reference>